<dbReference type="InterPro" id="IPR038377">
    <property type="entry name" value="Na/Glc_symporter_sf"/>
</dbReference>
<feature type="transmembrane region" description="Helical" evidence="12">
    <location>
        <begin position="121"/>
        <end position="145"/>
    </location>
</feature>
<dbReference type="InterPro" id="IPR051163">
    <property type="entry name" value="Sodium:Solute_Symporter_SSF"/>
</dbReference>
<feature type="transmembrane region" description="Helical" evidence="12">
    <location>
        <begin position="394"/>
        <end position="413"/>
    </location>
</feature>
<keyword evidence="5 12" id="KW-0812">Transmembrane</keyword>
<feature type="transmembrane region" description="Helical" evidence="12">
    <location>
        <begin position="233"/>
        <end position="254"/>
    </location>
</feature>
<comment type="similarity">
    <text evidence="2 11">Belongs to the sodium:solute symporter (SSF) (TC 2.A.21) family.</text>
</comment>
<protein>
    <recommendedName>
        <fullName evidence="15">Sodium-dependent multivitamin transporter</fullName>
    </recommendedName>
</protein>
<dbReference type="HOGENOM" id="CLU_018808_11_1_1"/>
<feature type="transmembrane region" description="Helical" evidence="12">
    <location>
        <begin position="48"/>
        <end position="66"/>
    </location>
</feature>
<evidence type="ECO:0000256" key="3">
    <source>
        <dbReference type="ARBA" id="ARBA00022448"/>
    </source>
</evidence>
<dbReference type="EMBL" id="CAQQ02182688">
    <property type="status" value="NOT_ANNOTATED_CDS"/>
    <property type="molecule type" value="Genomic_DNA"/>
</dbReference>
<reference evidence="14" key="1">
    <citation type="submission" date="2013-02" db="EMBL/GenBank/DDBJ databases">
        <authorList>
            <person name="Hughes D."/>
        </authorList>
    </citation>
    <scope>NUCLEOTIDE SEQUENCE</scope>
    <source>
        <strain>Durham</strain>
        <strain evidence="14">NC isolate 2 -- Noor lab</strain>
    </source>
</reference>
<dbReference type="GO" id="GO:0005886">
    <property type="term" value="C:plasma membrane"/>
    <property type="evidence" value="ECO:0007669"/>
    <property type="project" value="UniProtKB-SubCell"/>
</dbReference>
<feature type="transmembrane region" description="Helical" evidence="12">
    <location>
        <begin position="334"/>
        <end position="356"/>
    </location>
</feature>
<keyword evidence="9 12" id="KW-0472">Membrane</keyword>
<feature type="transmembrane region" description="Helical" evidence="12">
    <location>
        <begin position="453"/>
        <end position="480"/>
    </location>
</feature>
<accession>T1GHZ2</accession>
<dbReference type="PANTHER" id="PTHR42985">
    <property type="entry name" value="SODIUM-COUPLED MONOCARBOXYLATE TRANSPORTER"/>
    <property type="match status" value="1"/>
</dbReference>
<keyword evidence="4" id="KW-1003">Cell membrane</keyword>
<evidence type="ECO:0000313" key="13">
    <source>
        <dbReference type="EnsemblMetazoa" id="MESCA003058-PA"/>
    </source>
</evidence>
<proteinExistence type="inferred from homology"/>
<evidence type="ECO:0000256" key="2">
    <source>
        <dbReference type="ARBA" id="ARBA00006434"/>
    </source>
</evidence>
<evidence type="ECO:0000256" key="12">
    <source>
        <dbReference type="SAM" id="Phobius"/>
    </source>
</evidence>
<dbReference type="InterPro" id="IPR001734">
    <property type="entry name" value="Na/solute_symporter"/>
</dbReference>
<keyword evidence="6 12" id="KW-1133">Transmembrane helix</keyword>
<dbReference type="AlphaFoldDB" id="T1GHZ2"/>
<evidence type="ECO:0000256" key="10">
    <source>
        <dbReference type="ARBA" id="ARBA00023201"/>
    </source>
</evidence>
<feature type="transmembrane region" description="Helical" evidence="12">
    <location>
        <begin position="7"/>
        <end position="28"/>
    </location>
</feature>
<organism evidence="13 14">
    <name type="scientific">Megaselia scalaris</name>
    <name type="common">Humpbacked fly</name>
    <name type="synonym">Phora scalaris</name>
    <dbReference type="NCBI Taxonomy" id="36166"/>
    <lineage>
        <taxon>Eukaryota</taxon>
        <taxon>Metazoa</taxon>
        <taxon>Ecdysozoa</taxon>
        <taxon>Arthropoda</taxon>
        <taxon>Hexapoda</taxon>
        <taxon>Insecta</taxon>
        <taxon>Pterygota</taxon>
        <taxon>Neoptera</taxon>
        <taxon>Endopterygota</taxon>
        <taxon>Diptera</taxon>
        <taxon>Brachycera</taxon>
        <taxon>Muscomorpha</taxon>
        <taxon>Platypezoidea</taxon>
        <taxon>Phoridae</taxon>
        <taxon>Megaseliini</taxon>
        <taxon>Megaselia</taxon>
    </lineage>
</organism>
<keyword evidence="7" id="KW-0915">Sodium</keyword>
<evidence type="ECO:0000256" key="1">
    <source>
        <dbReference type="ARBA" id="ARBA00004651"/>
    </source>
</evidence>
<dbReference type="STRING" id="36166.T1GHZ2"/>
<dbReference type="PANTHER" id="PTHR42985:SF40">
    <property type="entry name" value="LD47995P-RELATED"/>
    <property type="match status" value="1"/>
</dbReference>
<reference evidence="13" key="2">
    <citation type="submission" date="2015-06" db="UniProtKB">
        <authorList>
            <consortium name="EnsemblMetazoa"/>
        </authorList>
    </citation>
    <scope>IDENTIFICATION</scope>
</reference>
<evidence type="ECO:0008006" key="15">
    <source>
        <dbReference type="Google" id="ProtNLM"/>
    </source>
</evidence>
<evidence type="ECO:0000313" key="14">
    <source>
        <dbReference type="Proteomes" id="UP000015102"/>
    </source>
</evidence>
<evidence type="ECO:0000256" key="9">
    <source>
        <dbReference type="ARBA" id="ARBA00023136"/>
    </source>
</evidence>
<keyword evidence="14" id="KW-1185">Reference proteome</keyword>
<feature type="transmembrane region" description="Helical" evidence="12">
    <location>
        <begin position="368"/>
        <end position="387"/>
    </location>
</feature>
<evidence type="ECO:0000256" key="11">
    <source>
        <dbReference type="RuleBase" id="RU362091"/>
    </source>
</evidence>
<dbReference type="PROSITE" id="PS50283">
    <property type="entry name" value="NA_SOLUT_SYMP_3"/>
    <property type="match status" value="1"/>
</dbReference>
<dbReference type="GO" id="GO:0015293">
    <property type="term" value="F:symporter activity"/>
    <property type="evidence" value="ECO:0007669"/>
    <property type="project" value="TreeGrafter"/>
</dbReference>
<dbReference type="Pfam" id="PF00474">
    <property type="entry name" value="SSF"/>
    <property type="match status" value="2"/>
</dbReference>
<evidence type="ECO:0000256" key="7">
    <source>
        <dbReference type="ARBA" id="ARBA00023053"/>
    </source>
</evidence>
<evidence type="ECO:0000256" key="5">
    <source>
        <dbReference type="ARBA" id="ARBA00022692"/>
    </source>
</evidence>
<sequence>MATFSSYDYAVLAVTLISSSLIGVVYGFLEKKHKTTRNYLLADRSMKVIPVAFSVTASYISAISLMGTPSEIYQFGSIILYAMLALVLATPTIAYGILPVFMNMGATSIYEYLELRFGVLLRVTVSLIFTFQQILFMAIAMYAPALALETVTGINRFLAISVIGLVCTFYSTIGGIKAVIATDILQGILMVFPLLGAFIYATIETERANQVQVQRFSTVEGLRQSQKCVWWNLLFMTVLQGLIFLGSIAIFWYYHNCDPLLEGRITSRDQLLPLFIMDTMSHIPGLPGLMMSAIFCGALSSVSSVINSMSAIVLEDYLKPLNKVCCKVELTARLTLLTTKAISLTLGIIFTASAFLGDCLGGLLEAALTTSGVVAGPILGVFLLGMLTMNANHIGTLFGLVIGLCFASFMAFAQPKATLPILELSTESCINFEPQEYFVESEEEYFWFYNVSFMWYSVIGFLATFICGYFLSWILYWCRLQSNEKLYIENKNFNAMLLSPVFVETLVFFGWRKYEGSDEDLYY</sequence>
<evidence type="ECO:0000256" key="4">
    <source>
        <dbReference type="ARBA" id="ARBA00022475"/>
    </source>
</evidence>
<dbReference type="Proteomes" id="UP000015102">
    <property type="component" value="Unassembled WGS sequence"/>
</dbReference>
<name>T1GHZ2_MEGSC</name>
<keyword evidence="10" id="KW-0739">Sodium transport</keyword>
<keyword evidence="8" id="KW-0406">Ion transport</keyword>
<feature type="transmembrane region" description="Helical" evidence="12">
    <location>
        <begin position="289"/>
        <end position="314"/>
    </location>
</feature>
<evidence type="ECO:0000256" key="6">
    <source>
        <dbReference type="ARBA" id="ARBA00022989"/>
    </source>
</evidence>
<dbReference type="Gene3D" id="1.20.1730.10">
    <property type="entry name" value="Sodium/glucose cotransporter"/>
    <property type="match status" value="1"/>
</dbReference>
<feature type="transmembrane region" description="Helical" evidence="12">
    <location>
        <begin position="157"/>
        <end position="178"/>
    </location>
</feature>
<keyword evidence="3" id="KW-0813">Transport</keyword>
<dbReference type="EnsemblMetazoa" id="MESCA003058-RA">
    <property type="protein sequence ID" value="MESCA003058-PA"/>
    <property type="gene ID" value="MESCA003058"/>
</dbReference>
<comment type="subcellular location">
    <subcellularLocation>
        <location evidence="1">Cell membrane</location>
        <topology evidence="1">Multi-pass membrane protein</topology>
    </subcellularLocation>
</comment>
<feature type="transmembrane region" description="Helical" evidence="12">
    <location>
        <begin position="78"/>
        <end position="101"/>
    </location>
</feature>
<dbReference type="GO" id="GO:0006814">
    <property type="term" value="P:sodium ion transport"/>
    <property type="evidence" value="ECO:0007669"/>
    <property type="project" value="UniProtKB-KW"/>
</dbReference>
<evidence type="ECO:0000256" key="8">
    <source>
        <dbReference type="ARBA" id="ARBA00023065"/>
    </source>
</evidence>
<dbReference type="OMA" id="MAQFFNS"/>